<keyword evidence="1" id="KW-0547">Nucleotide-binding</keyword>
<dbReference type="STRING" id="583345.Mmol_1857"/>
<reference evidence="4" key="1">
    <citation type="submission" date="2009-07" db="EMBL/GenBank/DDBJ databases">
        <title>Complete sequence of Methylotenera mobilis JLW8.</title>
        <authorList>
            <consortium name="US DOE Joint Genome Institute"/>
            <person name="Lucas S."/>
            <person name="Copeland A."/>
            <person name="Lapidus A."/>
            <person name="Glavina del Rio T."/>
            <person name="Tice H."/>
            <person name="Bruce D."/>
            <person name="Goodwin L."/>
            <person name="Pitluck S."/>
            <person name="LaButti K.M."/>
            <person name="Clum A."/>
            <person name="Larimer F."/>
            <person name="Land M."/>
            <person name="Hauser L."/>
            <person name="Kyrpides N."/>
            <person name="Mikhailova N."/>
            <person name="Kayluzhnaya M."/>
            <person name="Chistoserdova L."/>
        </authorList>
    </citation>
    <scope>NUCLEOTIDE SEQUENCE [LARGE SCALE GENOMIC DNA]</scope>
    <source>
        <strain evidence="4">JLW8 / ATCC BAA-1282 / DSM 17540</strain>
    </source>
</reference>
<dbReference type="Proteomes" id="UP000002742">
    <property type="component" value="Chromosome"/>
</dbReference>
<dbReference type="GO" id="GO:0009898">
    <property type="term" value="C:cytoplasmic side of plasma membrane"/>
    <property type="evidence" value="ECO:0007669"/>
    <property type="project" value="TreeGrafter"/>
</dbReference>
<dbReference type="PANTHER" id="PTHR43384">
    <property type="entry name" value="SEPTUM SITE-DETERMINING PROTEIN MIND HOMOLOG, CHLOROPLASTIC-RELATED"/>
    <property type="match status" value="1"/>
</dbReference>
<reference evidence="3 4" key="2">
    <citation type="journal article" date="2011" name="J. Bacteriol.">
        <title>Genomes of three methylotrophs from a single niche uncover genetic and metabolic divergence of Methylophilaceae.</title>
        <authorList>
            <person name="Lapidus A."/>
            <person name="Clum A."/>
            <person name="Labutti K."/>
            <person name="Kaluzhnaya M.G."/>
            <person name="Lim S."/>
            <person name="Beck D.A."/>
            <person name="Glavina Del Rio T."/>
            <person name="Nolan M."/>
            <person name="Mavromatis K."/>
            <person name="Huntemann M."/>
            <person name="Lucas S."/>
            <person name="Lidstrom M.E."/>
            <person name="Ivanova N."/>
            <person name="Chistoserdova L."/>
        </authorList>
    </citation>
    <scope>NUCLEOTIDE SEQUENCE [LARGE SCALE GENOMIC DNA]</scope>
    <source>
        <strain evidence="4">JLW8 / ATCC BAA-1282 / DSM 17540</strain>
    </source>
</reference>
<dbReference type="GO" id="GO:0005829">
    <property type="term" value="C:cytosol"/>
    <property type="evidence" value="ECO:0007669"/>
    <property type="project" value="TreeGrafter"/>
</dbReference>
<dbReference type="Gene3D" id="3.40.50.300">
    <property type="entry name" value="P-loop containing nucleotide triphosphate hydrolases"/>
    <property type="match status" value="1"/>
</dbReference>
<dbReference type="HOGENOM" id="CLU_037612_0_0_4"/>
<evidence type="ECO:0000313" key="4">
    <source>
        <dbReference type="Proteomes" id="UP000002742"/>
    </source>
</evidence>
<organism evidence="3 4">
    <name type="scientific">Methylotenera mobilis (strain JLW8 / ATCC BAA-1282 / DSM 17540)</name>
    <dbReference type="NCBI Taxonomy" id="583345"/>
    <lineage>
        <taxon>Bacteria</taxon>
        <taxon>Pseudomonadati</taxon>
        <taxon>Pseudomonadota</taxon>
        <taxon>Betaproteobacteria</taxon>
        <taxon>Nitrosomonadales</taxon>
        <taxon>Methylophilaceae</taxon>
        <taxon>Methylotenera</taxon>
    </lineage>
</organism>
<dbReference type="OrthoDB" id="5296586at2"/>
<dbReference type="eggNOG" id="COG0455">
    <property type="taxonomic scope" value="Bacteria"/>
</dbReference>
<keyword evidence="2" id="KW-0067">ATP-binding</keyword>
<dbReference type="GO" id="GO:0051782">
    <property type="term" value="P:negative regulation of cell division"/>
    <property type="evidence" value="ECO:0007669"/>
    <property type="project" value="TreeGrafter"/>
</dbReference>
<dbReference type="InterPro" id="IPR027417">
    <property type="entry name" value="P-loop_NTPase"/>
</dbReference>
<dbReference type="InterPro" id="IPR050625">
    <property type="entry name" value="ParA/MinD_ATPase"/>
</dbReference>
<dbReference type="PANTHER" id="PTHR43384:SF6">
    <property type="entry name" value="SEPTUM SITE-DETERMINING PROTEIN MIND HOMOLOG, CHLOROPLASTIC"/>
    <property type="match status" value="1"/>
</dbReference>
<dbReference type="AlphaFoldDB" id="C6WXW1"/>
<dbReference type="EMBL" id="CP001672">
    <property type="protein sequence ID" value="ACT48760.1"/>
    <property type="molecule type" value="Genomic_DNA"/>
</dbReference>
<dbReference type="KEGG" id="mmb:Mmol_1857"/>
<proteinExistence type="predicted"/>
<evidence type="ECO:0000313" key="3">
    <source>
        <dbReference type="EMBL" id="ACT48760.1"/>
    </source>
</evidence>
<dbReference type="RefSeq" id="WP_015832795.1">
    <property type="nucleotide sequence ID" value="NC_012968.1"/>
</dbReference>
<dbReference type="GO" id="GO:0016887">
    <property type="term" value="F:ATP hydrolysis activity"/>
    <property type="evidence" value="ECO:0007669"/>
    <property type="project" value="TreeGrafter"/>
</dbReference>
<dbReference type="SUPFAM" id="SSF52540">
    <property type="entry name" value="P-loop containing nucleoside triphosphate hydrolases"/>
    <property type="match status" value="1"/>
</dbReference>
<dbReference type="GO" id="GO:0005524">
    <property type="term" value="F:ATP binding"/>
    <property type="evidence" value="ECO:0007669"/>
    <property type="project" value="UniProtKB-KW"/>
</dbReference>
<sequence>MVSFKNDQAAGLRRIMAAPKPRVVSVISASSADQSRMMINLAASIRAQGSDVLIMHASSSTREASYEVDKTPTLLDIAKASASPTAAIKNTKQEFAATKLLPKNQISTPLNSKAGAILNQLFNELVVQYEIVLVDATLNNDDLLPLQTLNDSEILIQLTREPESIKDAYTLIKRICSQLGRRSFGIIVDDANDAQAEVVFNNIAQVAKRFMQIELEFFGAIPADVHLGRAAKLGRPIVDAFPLTPASNAFKQIAQRLNSKNVRIPDISMLQGSSALA</sequence>
<gene>
    <name evidence="3" type="ordered locus">Mmol_1857</name>
</gene>
<evidence type="ECO:0000256" key="1">
    <source>
        <dbReference type="ARBA" id="ARBA00022741"/>
    </source>
</evidence>
<accession>C6WXW1</accession>
<name>C6WXW1_METML</name>
<evidence type="ECO:0000256" key="2">
    <source>
        <dbReference type="ARBA" id="ARBA00022840"/>
    </source>
</evidence>
<protein>
    <submittedName>
        <fullName evidence="3">MotR</fullName>
    </submittedName>
</protein>
<keyword evidence="4" id="KW-1185">Reference proteome</keyword>